<dbReference type="GO" id="GO:0042597">
    <property type="term" value="C:periplasmic space"/>
    <property type="evidence" value="ECO:0007669"/>
    <property type="project" value="UniProtKB-SubCell"/>
</dbReference>
<feature type="signal peptide" evidence="8">
    <location>
        <begin position="1"/>
        <end position="23"/>
    </location>
</feature>
<evidence type="ECO:0000256" key="6">
    <source>
        <dbReference type="ARBA" id="ARBA00023139"/>
    </source>
</evidence>
<comment type="subcellular location">
    <subcellularLocation>
        <location evidence="1">Periplasm</location>
    </subcellularLocation>
</comment>
<evidence type="ECO:0000256" key="4">
    <source>
        <dbReference type="ARBA" id="ARBA00022729"/>
    </source>
</evidence>
<name>A0A2S9IBN5_9GAMM</name>
<dbReference type="RefSeq" id="WP_105592986.1">
    <property type="nucleotide sequence ID" value="NZ_PDET01000007.1"/>
</dbReference>
<keyword evidence="5" id="KW-0472">Membrane</keyword>
<dbReference type="PANTHER" id="PTHR43649:SF33">
    <property type="entry name" value="POLYGALACTURONAN_RHAMNOGALACTURONAN-BINDING PROTEIN YTCQ"/>
    <property type="match status" value="1"/>
</dbReference>
<dbReference type="SUPFAM" id="SSF53850">
    <property type="entry name" value="Periplasmic binding protein-like II"/>
    <property type="match status" value="1"/>
</dbReference>
<evidence type="ECO:0000256" key="1">
    <source>
        <dbReference type="ARBA" id="ARBA00004418"/>
    </source>
</evidence>
<sequence length="404" mass="44509">MKRVMSSLTLAASLCLSATASQAATVHYWYHLDNADNTMSDLITKFEKANPGIKIDAENIPWNSYYDNLYTSLVGGNAPDAAMVKSFALPRLHEMEALEPLDDYINKWSGKGDLLENTVDIARGGMDKQYYLPVQYIVSYLYYRTDYFEKAGLTPPKTCDEFYADIKKLTQDTNGDGKTDIYGFGFRGGVGGQDMWAPLVMPAGGEFSKGGLTKPAVLQASQRIVDAYKAGEFPPSATTDGFKDIIGAFKAGKTAMTIHHIGSANDLVAVLGDKVSAVPLPACNEKRWAPIAVESNAIFATAADKEATWKWIAFLSSHENNAQFNRATGQLPVTKSDTKTWKTHPQRFIDATVNSLPDAHDYPNTPQLSDFINTVWPVNMQQAMLGQITVEQMNRKIESLFSPQ</sequence>
<keyword evidence="3" id="KW-1003">Cell membrane</keyword>
<keyword evidence="10" id="KW-1185">Reference proteome</keyword>
<dbReference type="PANTHER" id="PTHR43649">
    <property type="entry name" value="ARABINOSE-BINDING PROTEIN-RELATED"/>
    <property type="match status" value="1"/>
</dbReference>
<accession>A0A2S9IBN5</accession>
<organism evidence="9 10">
    <name type="scientific">Pantoea coffeiphila</name>
    <dbReference type="NCBI Taxonomy" id="1465635"/>
    <lineage>
        <taxon>Bacteria</taxon>
        <taxon>Pseudomonadati</taxon>
        <taxon>Pseudomonadota</taxon>
        <taxon>Gammaproteobacteria</taxon>
        <taxon>Enterobacterales</taxon>
        <taxon>Erwiniaceae</taxon>
        <taxon>Pantoea</taxon>
    </lineage>
</organism>
<dbReference type="Pfam" id="PF01547">
    <property type="entry name" value="SBP_bac_1"/>
    <property type="match status" value="1"/>
</dbReference>
<evidence type="ECO:0000256" key="5">
    <source>
        <dbReference type="ARBA" id="ARBA00023136"/>
    </source>
</evidence>
<dbReference type="Gene3D" id="3.40.190.10">
    <property type="entry name" value="Periplasmic binding protein-like II"/>
    <property type="match status" value="1"/>
</dbReference>
<proteinExistence type="inferred from homology"/>
<dbReference type="InterPro" id="IPR050490">
    <property type="entry name" value="Bact_solute-bd_prot1"/>
</dbReference>
<comment type="caution">
    <text evidence="9">The sequence shown here is derived from an EMBL/GenBank/DDBJ whole genome shotgun (WGS) entry which is preliminary data.</text>
</comment>
<dbReference type="OrthoDB" id="9804061at2"/>
<evidence type="ECO:0000256" key="2">
    <source>
        <dbReference type="ARBA" id="ARBA00008520"/>
    </source>
</evidence>
<dbReference type="EMBL" id="PDET01000007">
    <property type="protein sequence ID" value="PRD15203.1"/>
    <property type="molecule type" value="Genomic_DNA"/>
</dbReference>
<protein>
    <submittedName>
        <fullName evidence="9">Sugar ABC transporter substrate-binding protein</fullName>
    </submittedName>
</protein>
<gene>
    <name evidence="9" type="ORF">CQW29_12095</name>
</gene>
<feature type="chain" id="PRO_5015785978" evidence="8">
    <location>
        <begin position="24"/>
        <end position="404"/>
    </location>
</feature>
<evidence type="ECO:0000256" key="7">
    <source>
        <dbReference type="ARBA" id="ARBA00023288"/>
    </source>
</evidence>
<dbReference type="CDD" id="cd13585">
    <property type="entry name" value="PBP2_TMBP_like"/>
    <property type="match status" value="1"/>
</dbReference>
<dbReference type="Proteomes" id="UP000239181">
    <property type="component" value="Unassembled WGS sequence"/>
</dbReference>
<keyword evidence="7" id="KW-0449">Lipoprotein</keyword>
<reference evidence="9 10" key="1">
    <citation type="submission" date="2017-10" db="EMBL/GenBank/DDBJ databases">
        <title>Draft genome of two endophytic bacteria isolated from 'guarana' Paullinia cupana (Mart.) Ducke.</title>
        <authorList>
            <person name="Siqueira K.A."/>
            <person name="Liotti R.G."/>
            <person name="Mendes T.A."/>
            <person name="Soares M.A."/>
        </authorList>
    </citation>
    <scope>NUCLEOTIDE SEQUENCE [LARGE SCALE GENOMIC DNA]</scope>
    <source>
        <strain evidence="9 10">342</strain>
    </source>
</reference>
<dbReference type="GO" id="GO:0030313">
    <property type="term" value="C:cell envelope"/>
    <property type="evidence" value="ECO:0007669"/>
    <property type="project" value="UniProtKB-ARBA"/>
</dbReference>
<keyword evidence="6" id="KW-0564">Palmitate</keyword>
<comment type="similarity">
    <text evidence="2">Belongs to the bacterial solute-binding protein 1 family.</text>
</comment>
<evidence type="ECO:0000313" key="10">
    <source>
        <dbReference type="Proteomes" id="UP000239181"/>
    </source>
</evidence>
<dbReference type="InterPro" id="IPR006059">
    <property type="entry name" value="SBP"/>
</dbReference>
<evidence type="ECO:0000313" key="9">
    <source>
        <dbReference type="EMBL" id="PRD15203.1"/>
    </source>
</evidence>
<dbReference type="AlphaFoldDB" id="A0A2S9IBN5"/>
<evidence type="ECO:0000256" key="3">
    <source>
        <dbReference type="ARBA" id="ARBA00022475"/>
    </source>
</evidence>
<evidence type="ECO:0000256" key="8">
    <source>
        <dbReference type="SAM" id="SignalP"/>
    </source>
</evidence>
<keyword evidence="4 8" id="KW-0732">Signal</keyword>